<protein>
    <recommendedName>
        <fullName evidence="2">UPF0473 protein B0H94_10787</fullName>
    </recommendedName>
</protein>
<dbReference type="InterPro" id="IPR009711">
    <property type="entry name" value="UPF0473"/>
</dbReference>
<gene>
    <name evidence="3" type="ORF">B0H94_10787</name>
</gene>
<evidence type="ECO:0000313" key="4">
    <source>
        <dbReference type="Proteomes" id="UP000242310"/>
    </source>
</evidence>
<dbReference type="Pfam" id="PF06949">
    <property type="entry name" value="DUF1292"/>
    <property type="match status" value="1"/>
</dbReference>
<dbReference type="HAMAP" id="MF_01448">
    <property type="entry name" value="UPF0473"/>
    <property type="match status" value="1"/>
</dbReference>
<dbReference type="NCBIfam" id="NF010222">
    <property type="entry name" value="PRK13678.2-5"/>
    <property type="match status" value="1"/>
</dbReference>
<evidence type="ECO:0000313" key="3">
    <source>
        <dbReference type="EMBL" id="PSL45082.1"/>
    </source>
</evidence>
<keyword evidence="4" id="KW-1185">Reference proteome</keyword>
<comment type="similarity">
    <text evidence="1 2">Belongs to the UPF0473 family.</text>
</comment>
<dbReference type="Proteomes" id="UP000242310">
    <property type="component" value="Unassembled WGS sequence"/>
</dbReference>
<reference evidence="3 4" key="1">
    <citation type="submission" date="2018-03" db="EMBL/GenBank/DDBJ databases">
        <title>Genomic Encyclopedia of Type Strains, Phase III (KMG-III): the genomes of soil and plant-associated and newly described type strains.</title>
        <authorList>
            <person name="Whitman W."/>
        </authorList>
    </citation>
    <scope>NUCLEOTIDE SEQUENCE [LARGE SCALE GENOMIC DNA]</scope>
    <source>
        <strain evidence="3 4">CGMCC 1.07653</strain>
    </source>
</reference>
<dbReference type="PANTHER" id="PTHR40066">
    <property type="entry name" value="UPF0473 PROTEIN CBO2561/CLC_2432"/>
    <property type="match status" value="1"/>
</dbReference>
<dbReference type="PANTHER" id="PTHR40066:SF1">
    <property type="entry name" value="UPF0473 PROTEIN CBO2561_CLC_2432"/>
    <property type="match status" value="1"/>
</dbReference>
<proteinExistence type="inferred from homology"/>
<accession>A0A2P8HFR9</accession>
<comment type="caution">
    <text evidence="3">The sequence shown here is derived from an EMBL/GenBank/DDBJ whole genome shotgun (WGS) entry which is preliminary data.</text>
</comment>
<dbReference type="RefSeq" id="WP_181315316.1">
    <property type="nucleotide sequence ID" value="NZ_PYAV01000007.1"/>
</dbReference>
<organism evidence="3 4">
    <name type="scientific">Salsuginibacillus halophilus</name>
    <dbReference type="NCBI Taxonomy" id="517424"/>
    <lineage>
        <taxon>Bacteria</taxon>
        <taxon>Bacillati</taxon>
        <taxon>Bacillota</taxon>
        <taxon>Bacilli</taxon>
        <taxon>Bacillales</taxon>
        <taxon>Bacillaceae</taxon>
        <taxon>Salsuginibacillus</taxon>
    </lineage>
</organism>
<sequence length="101" mass="11840">MSEEENNRIVIPDEDGNEHLFDVLFEFESDNFNASYVVVVPTEQNKEDAEEDAEVDLFAFRYQQEGDDESDVSLEQIPEENEEEWEMIESTIETLLDEEEV</sequence>
<dbReference type="EMBL" id="PYAV01000007">
    <property type="protein sequence ID" value="PSL45082.1"/>
    <property type="molecule type" value="Genomic_DNA"/>
</dbReference>
<name>A0A2P8HFR9_9BACI</name>
<dbReference type="AlphaFoldDB" id="A0A2P8HFR9"/>
<evidence type="ECO:0000256" key="1">
    <source>
        <dbReference type="ARBA" id="ARBA00008439"/>
    </source>
</evidence>
<evidence type="ECO:0000256" key="2">
    <source>
        <dbReference type="HAMAP-Rule" id="MF_01448"/>
    </source>
</evidence>